<dbReference type="Proteomes" id="UP000724058">
    <property type="component" value="Unassembled WGS sequence"/>
</dbReference>
<dbReference type="Gene3D" id="3.90.400.10">
    <property type="entry name" value="Oligo-1,6-glucosidase, Domain 2"/>
    <property type="match status" value="1"/>
</dbReference>
<dbReference type="InterPro" id="IPR017853">
    <property type="entry name" value="GH"/>
</dbReference>
<evidence type="ECO:0000259" key="3">
    <source>
        <dbReference type="SMART" id="SM00642"/>
    </source>
</evidence>
<dbReference type="EMBL" id="JAAIOD010000008">
    <property type="protein sequence ID" value="NSE57947.1"/>
    <property type="molecule type" value="Genomic_DNA"/>
</dbReference>
<dbReference type="SMART" id="SM00642">
    <property type="entry name" value="Aamy"/>
    <property type="match status" value="1"/>
</dbReference>
<dbReference type="InterPro" id="IPR045857">
    <property type="entry name" value="O16G_dom_2"/>
</dbReference>
<evidence type="ECO:0000313" key="6">
    <source>
        <dbReference type="EMBL" id="NSE57947.1"/>
    </source>
</evidence>
<dbReference type="InterPro" id="IPR013780">
    <property type="entry name" value="Glyco_hydro_b"/>
</dbReference>
<dbReference type="eggNOG" id="COG0366">
    <property type="taxonomic scope" value="Bacteria"/>
</dbReference>
<dbReference type="AlphaFoldDB" id="A0A174BI47"/>
<proteinExistence type="predicted"/>
<dbReference type="Gene3D" id="3.20.20.80">
    <property type="entry name" value="Glycosidases"/>
    <property type="match status" value="1"/>
</dbReference>
<organism evidence="5 7">
    <name type="scientific">Dorea longicatena</name>
    <dbReference type="NCBI Taxonomy" id="88431"/>
    <lineage>
        <taxon>Bacteria</taxon>
        <taxon>Bacillati</taxon>
        <taxon>Bacillota</taxon>
        <taxon>Clostridia</taxon>
        <taxon>Lachnospirales</taxon>
        <taxon>Lachnospiraceae</taxon>
        <taxon>Dorea</taxon>
    </lineage>
</organism>
<dbReference type="EMBL" id="CYXO01000001">
    <property type="protein sequence ID" value="CUM71713.1"/>
    <property type="molecule type" value="Genomic_DNA"/>
</dbReference>
<dbReference type="CDD" id="cd11353">
    <property type="entry name" value="AmyAc_euk_bac_CMD_like"/>
    <property type="match status" value="1"/>
</dbReference>
<keyword evidence="2 5" id="KW-0326">Glycosidase</keyword>
<dbReference type="SUPFAM" id="SSF51445">
    <property type="entry name" value="(Trans)glycosidases"/>
    <property type="match status" value="1"/>
</dbReference>
<reference evidence="7 8" key="1">
    <citation type="submission" date="2015-09" db="EMBL/GenBank/DDBJ databases">
        <authorList>
            <consortium name="Pathogen Informatics"/>
        </authorList>
    </citation>
    <scope>NUCLEOTIDE SEQUENCE [LARGE SCALE GENOMIC DNA]</scope>
    <source>
        <strain evidence="5 7">2789STDY5608851</strain>
        <strain evidence="4 8">2789STDY5834961</strain>
    </source>
</reference>
<protein>
    <submittedName>
        <fullName evidence="5">Cyclomaltodextrinase</fullName>
        <ecNumber evidence="5">3.2.1.54</ecNumber>
    </submittedName>
    <submittedName>
        <fullName evidence="6">Maltodextrin glucosidase</fullName>
    </submittedName>
</protein>
<dbReference type="Proteomes" id="UP000095380">
    <property type="component" value="Unassembled WGS sequence"/>
</dbReference>
<accession>A0A174BI47</accession>
<sequence>MWAYNSIFYQIYPIGFCGAPVHNDGVCVPRIRKLMDWSEYLQTLGVDSILLNPIFESDNHGYDTRDFKTIDCRLGTNEDFKEVCEDLHKHNVKIVLDGVFNHVGRGFWAFKDVQEKKWDSPYKDWFHISFDGNSCYNDGFWYEGWEGHFELVKLNLQNPAVVDYLMECVKYWIDEFDIDGLRLDVAYSLDHNFMRRLRSYTQELKPDFALIGEVLFGDYNIIVNDEMLHSCTNYECYKGLYSSFNSMNMFEIAHSLHRQFGSDQWCIYRGKHLMTFVDNHDVTRLASILTNKKHIPLAYGLLMGMPGIPCLYYGSEWAEQGEKAPDNDYALRPCFEEPKPNELTEFIKKLIRVRQESDALCNGAYKNVVIQNHQLVFERCSEKERVIVAINAADYPYTANAGELNGTAADLLTGETVTMNGQLELKPYSVQYLKF</sequence>
<dbReference type="Proteomes" id="UP000095597">
    <property type="component" value="Unassembled WGS sequence"/>
</dbReference>
<dbReference type="Pfam" id="PF00128">
    <property type="entry name" value="Alpha-amylase"/>
    <property type="match status" value="1"/>
</dbReference>
<dbReference type="Gene3D" id="2.60.40.1180">
    <property type="entry name" value="Golgi alpha-mannosidase II"/>
    <property type="match status" value="1"/>
</dbReference>
<dbReference type="OrthoDB" id="9805159at2"/>
<dbReference type="InterPro" id="IPR006047">
    <property type="entry name" value="GH13_cat_dom"/>
</dbReference>
<dbReference type="RefSeq" id="WP_055194462.1">
    <property type="nucleotide sequence ID" value="NZ_CP094679.1"/>
</dbReference>
<evidence type="ECO:0000256" key="2">
    <source>
        <dbReference type="ARBA" id="ARBA00023295"/>
    </source>
</evidence>
<gene>
    <name evidence="5" type="ORF">ERS852408_01299</name>
    <name evidence="4" type="ORF">ERS852573_00196</name>
    <name evidence="6" type="ORF">G4332_07430</name>
</gene>
<dbReference type="SUPFAM" id="SSF51011">
    <property type="entry name" value="Glycosyl hydrolase domain"/>
    <property type="match status" value="1"/>
</dbReference>
<reference evidence="6" key="3">
    <citation type="submission" date="2020-02" db="EMBL/GenBank/DDBJ databases">
        <authorList>
            <person name="Littmann E."/>
            <person name="Sorbara M."/>
        </authorList>
    </citation>
    <scope>NUCLEOTIDE SEQUENCE</scope>
    <source>
        <strain evidence="6">MSK.10.16</strain>
    </source>
</reference>
<reference evidence="6" key="2">
    <citation type="journal article" date="2020" name="Cell Host Microbe">
        <title>Functional and Genomic Variation between Human-Derived Isolates of Lachnospiraceae Reveals Inter- and Intra-Species Diversity.</title>
        <authorList>
            <person name="Sorbara M.T."/>
            <person name="Littmann E.R."/>
            <person name="Fontana E."/>
            <person name="Moody T.U."/>
            <person name="Kohout C.E."/>
            <person name="Gjonbalaj M."/>
            <person name="Eaton V."/>
            <person name="Seok R."/>
            <person name="Leiner I.M."/>
            <person name="Pamer E.G."/>
        </authorList>
    </citation>
    <scope>NUCLEOTIDE SEQUENCE</scope>
    <source>
        <strain evidence="6">MSK.10.16</strain>
    </source>
</reference>
<dbReference type="GO" id="GO:0005975">
    <property type="term" value="P:carbohydrate metabolic process"/>
    <property type="evidence" value="ECO:0007669"/>
    <property type="project" value="InterPro"/>
</dbReference>
<evidence type="ECO:0000313" key="5">
    <source>
        <dbReference type="EMBL" id="CUO00193.1"/>
    </source>
</evidence>
<evidence type="ECO:0000313" key="4">
    <source>
        <dbReference type="EMBL" id="CUM71713.1"/>
    </source>
</evidence>
<name>A0A174BI47_9FIRM</name>
<dbReference type="EMBL" id="CYYM01000005">
    <property type="protein sequence ID" value="CUO00193.1"/>
    <property type="molecule type" value="Genomic_DNA"/>
</dbReference>
<feature type="domain" description="Glycosyl hydrolase family 13 catalytic" evidence="3">
    <location>
        <begin position="10"/>
        <end position="354"/>
    </location>
</feature>
<dbReference type="PANTHER" id="PTHR10357:SF210">
    <property type="entry name" value="MALTODEXTRIN GLUCOSIDASE"/>
    <property type="match status" value="1"/>
</dbReference>
<dbReference type="GO" id="GO:0047798">
    <property type="term" value="F:cyclomaltodextrinase activity"/>
    <property type="evidence" value="ECO:0007669"/>
    <property type="project" value="UniProtKB-EC"/>
</dbReference>
<keyword evidence="1 5" id="KW-0378">Hydrolase</keyword>
<dbReference type="EC" id="3.2.1.54" evidence="5"/>
<evidence type="ECO:0000256" key="1">
    <source>
        <dbReference type="ARBA" id="ARBA00022801"/>
    </source>
</evidence>
<evidence type="ECO:0000313" key="7">
    <source>
        <dbReference type="Proteomes" id="UP000095380"/>
    </source>
</evidence>
<evidence type="ECO:0000313" key="8">
    <source>
        <dbReference type="Proteomes" id="UP000095597"/>
    </source>
</evidence>
<dbReference type="PANTHER" id="PTHR10357">
    <property type="entry name" value="ALPHA-AMYLASE FAMILY MEMBER"/>
    <property type="match status" value="1"/>
</dbReference>